<dbReference type="EMBL" id="DRBW01000074">
    <property type="protein sequence ID" value="HDM89964.1"/>
    <property type="molecule type" value="Genomic_DNA"/>
</dbReference>
<feature type="domain" description="Bacterial surface antigen (D15)" evidence="4">
    <location>
        <begin position="676"/>
        <end position="928"/>
    </location>
</feature>
<evidence type="ECO:0000256" key="2">
    <source>
        <dbReference type="ARBA" id="ARBA00009820"/>
    </source>
</evidence>
<dbReference type="Gene3D" id="2.120.10.30">
    <property type="entry name" value="TolB, C-terminal domain"/>
    <property type="match status" value="3"/>
</dbReference>
<sequence length="928" mass="107493">MIKRAVSPLLFLLLFAVDLGAYYFGKNKVQYRDFDWYITSTEHFDIYYYEGGEDLARFASAVLEEAYGQYSNFLQMQPEGKIPVLIYNCQKDFLQTNVTLELLEESVGGFTEIFKNRVVVPFNGSYYDFWHVLRHELTHVFQFYIYYRKSTPSLTGGLRVSLPLWVVEGMAEYFSLGWDQTAETFMRDLVINEQLVHLYDLENYGGYLIYKEGQSFYYFVEKVYGREKVREFIYQLRFKKDVCRASRKVFGKEIEDLDKDFRNFLKRRYYPLLGEFSMPADLKRLTDHEKSGGFMNVAPTLSPDGKAVAIVSDRKGNADVLLISSVEGKVLKRLVKGESSADFEYLHLFRPGLAFSPDGKRLALLSLGRGKELLHILDVRKGKSVRKFELDLDAAYDPAWSPDGSLIALSGVKGGEADIYLLHLGDGTLERVTEDRFDDRAPSFSKDGSALVFVSDRAPGRNQRFGSYALFLFDLRDGGIKELTPHLGQISGPRFLDDTTILFVAPYRGSLNLALYRIGGDSLYFITDLLTAVSHPSLDVEGEKLVFSLTWEGGYDVFEMKSPFRPKFAVPLREIAPREIVLPEFLERKRNYVLDFSVDWLRGNMQFSTYYGLFGAMTVGLSDALGNHRIMFTSDLYQDISNSNFEFLYLYLPRRTDYGFSFYQFWTFYVYPYDLIITEKRLGAELLLRYPFDKFRRAEFGLAFLRPKRYYYYYFPEYDQYLLLHQESKNVSAAYLGLVLDNSFYTYFGPISGTRAFVGVEKSLWSQLEYMTLYADLRKYFRITERSCFALRFIGGRSSGKNAQPFWLGGPEDLRGYDYYEFSGTRKLLTNLELRVPFLDYLKLSFPLPLEIGNVRGVCFFDVGAAWSCDRDFKPFDGFKFRDLKADFGIGLRLFLGFFSLKFDMAKKTDLSRVYPGTRYYLTLGTDF</sequence>
<organism evidence="5">
    <name type="scientific">candidate division WOR-3 bacterium</name>
    <dbReference type="NCBI Taxonomy" id="2052148"/>
    <lineage>
        <taxon>Bacteria</taxon>
        <taxon>Bacteria division WOR-3</taxon>
    </lineage>
</organism>
<dbReference type="InterPro" id="IPR000184">
    <property type="entry name" value="Bac_surfAg_D15"/>
</dbReference>
<evidence type="ECO:0000256" key="1">
    <source>
        <dbReference type="ARBA" id="ARBA00004370"/>
    </source>
</evidence>
<proteinExistence type="inferred from homology"/>
<reference evidence="5" key="1">
    <citation type="journal article" date="2020" name="mSystems">
        <title>Genome- and Community-Level Interaction Insights into Carbon Utilization and Element Cycling Functions of Hydrothermarchaeota in Hydrothermal Sediment.</title>
        <authorList>
            <person name="Zhou Z."/>
            <person name="Liu Y."/>
            <person name="Xu W."/>
            <person name="Pan J."/>
            <person name="Luo Z.H."/>
            <person name="Li M."/>
        </authorList>
    </citation>
    <scope>NUCLEOTIDE SEQUENCE [LARGE SCALE GENOMIC DNA]</scope>
    <source>
        <strain evidence="5">HyVt-237</strain>
    </source>
</reference>
<accession>A0A7C0XAM8</accession>
<evidence type="ECO:0000259" key="4">
    <source>
        <dbReference type="Pfam" id="PF01103"/>
    </source>
</evidence>
<comment type="caution">
    <text evidence="5">The sequence shown here is derived from an EMBL/GenBank/DDBJ whole genome shotgun (WGS) entry which is preliminary data.</text>
</comment>
<comment type="similarity">
    <text evidence="2">Belongs to the TolB family.</text>
</comment>
<dbReference type="Pfam" id="PF07676">
    <property type="entry name" value="PD40"/>
    <property type="match status" value="3"/>
</dbReference>
<name>A0A7C0XAM8_UNCW3</name>
<dbReference type="Proteomes" id="UP000885931">
    <property type="component" value="Unassembled WGS sequence"/>
</dbReference>
<dbReference type="Gene3D" id="2.40.160.50">
    <property type="entry name" value="membrane protein fhac: a member of the omp85/tpsb transporter family"/>
    <property type="match status" value="1"/>
</dbReference>
<dbReference type="PANTHER" id="PTHR36842">
    <property type="entry name" value="PROTEIN TOLB HOMOLOG"/>
    <property type="match status" value="1"/>
</dbReference>
<keyword evidence="3" id="KW-0472">Membrane</keyword>
<comment type="subcellular location">
    <subcellularLocation>
        <location evidence="1">Membrane</location>
    </subcellularLocation>
</comment>
<dbReference type="PANTHER" id="PTHR36842:SF1">
    <property type="entry name" value="PROTEIN TOLB"/>
    <property type="match status" value="1"/>
</dbReference>
<dbReference type="SUPFAM" id="SSF82171">
    <property type="entry name" value="DPP6 N-terminal domain-like"/>
    <property type="match status" value="1"/>
</dbReference>
<dbReference type="GO" id="GO:0019867">
    <property type="term" value="C:outer membrane"/>
    <property type="evidence" value="ECO:0007669"/>
    <property type="project" value="InterPro"/>
</dbReference>
<dbReference type="Pfam" id="PF01103">
    <property type="entry name" value="Omp85"/>
    <property type="match status" value="1"/>
</dbReference>
<gene>
    <name evidence="5" type="ORF">ENG67_02010</name>
</gene>
<dbReference type="InterPro" id="IPR011659">
    <property type="entry name" value="WD40"/>
</dbReference>
<dbReference type="AlphaFoldDB" id="A0A7C0XAM8"/>
<dbReference type="InterPro" id="IPR011042">
    <property type="entry name" value="6-blade_b-propeller_TolB-like"/>
</dbReference>
<evidence type="ECO:0000313" key="5">
    <source>
        <dbReference type="EMBL" id="HDM89964.1"/>
    </source>
</evidence>
<evidence type="ECO:0000256" key="3">
    <source>
        <dbReference type="ARBA" id="ARBA00023136"/>
    </source>
</evidence>
<protein>
    <recommendedName>
        <fullName evidence="4">Bacterial surface antigen (D15) domain-containing protein</fullName>
    </recommendedName>
</protein>